<dbReference type="PROSITE" id="PS50943">
    <property type="entry name" value="HTH_CROC1"/>
    <property type="match status" value="1"/>
</dbReference>
<dbReference type="CDD" id="cd00093">
    <property type="entry name" value="HTH_XRE"/>
    <property type="match status" value="1"/>
</dbReference>
<reference evidence="2 3" key="1">
    <citation type="submission" date="2024-03" db="EMBL/GenBank/DDBJ databases">
        <title>Community enrichment and isolation of bacterial strains for fucoidan degradation.</title>
        <authorList>
            <person name="Sichert A."/>
        </authorList>
    </citation>
    <scope>NUCLEOTIDE SEQUENCE [LARGE SCALE GENOMIC DNA]</scope>
    <source>
        <strain evidence="2 3">AS62</strain>
    </source>
</reference>
<evidence type="ECO:0000259" key="1">
    <source>
        <dbReference type="PROSITE" id="PS50943"/>
    </source>
</evidence>
<dbReference type="SUPFAM" id="SSF47413">
    <property type="entry name" value="lambda repressor-like DNA-binding domains"/>
    <property type="match status" value="1"/>
</dbReference>
<sequence>MLIGERLKFIRQSVGSTQAVFAKECEVSPRAYAAYELGERDLPVQAVVRICEKFNVSANWLLLGKGAMRTTTLAATIVKAKRYAQAFIENDGGIYDEERRAVIEAKFQQHLLDHGDEGEAALKLFMEGKLDE</sequence>
<protein>
    <submittedName>
        <fullName evidence="2">Helix-turn-helix transcriptional regulator</fullName>
    </submittedName>
</protein>
<evidence type="ECO:0000313" key="3">
    <source>
        <dbReference type="Proteomes" id="UP001477870"/>
    </source>
</evidence>
<dbReference type="RefSeq" id="WP_342848273.1">
    <property type="nucleotide sequence ID" value="NZ_JBBMQO010000005.1"/>
</dbReference>
<keyword evidence="3" id="KW-1185">Reference proteome</keyword>
<feature type="domain" description="HTH cro/C1-type" evidence="1">
    <location>
        <begin position="7"/>
        <end position="61"/>
    </location>
</feature>
<dbReference type="InterPro" id="IPR010982">
    <property type="entry name" value="Lambda_DNA-bd_dom_sf"/>
</dbReference>
<evidence type="ECO:0000313" key="2">
    <source>
        <dbReference type="EMBL" id="MEM5501850.1"/>
    </source>
</evidence>
<proteinExistence type="predicted"/>
<dbReference type="SMART" id="SM00530">
    <property type="entry name" value="HTH_XRE"/>
    <property type="match status" value="1"/>
</dbReference>
<dbReference type="Pfam" id="PF12844">
    <property type="entry name" value="HTH_19"/>
    <property type="match status" value="1"/>
</dbReference>
<gene>
    <name evidence="2" type="ORF">WNY59_09635</name>
</gene>
<comment type="caution">
    <text evidence="2">The sequence shown here is derived from an EMBL/GenBank/DDBJ whole genome shotgun (WGS) entry which is preliminary data.</text>
</comment>
<dbReference type="Proteomes" id="UP001477870">
    <property type="component" value="Unassembled WGS sequence"/>
</dbReference>
<dbReference type="Gene3D" id="1.10.260.40">
    <property type="entry name" value="lambda repressor-like DNA-binding domains"/>
    <property type="match status" value="1"/>
</dbReference>
<dbReference type="EMBL" id="JBBMQO010000005">
    <property type="protein sequence ID" value="MEM5501850.1"/>
    <property type="molecule type" value="Genomic_DNA"/>
</dbReference>
<accession>A0ABU9T6U2</accession>
<dbReference type="InterPro" id="IPR001387">
    <property type="entry name" value="Cro/C1-type_HTH"/>
</dbReference>
<organism evidence="2 3">
    <name type="scientific">Ahrensia kielensis</name>
    <dbReference type="NCBI Taxonomy" id="76980"/>
    <lineage>
        <taxon>Bacteria</taxon>
        <taxon>Pseudomonadati</taxon>
        <taxon>Pseudomonadota</taxon>
        <taxon>Alphaproteobacteria</taxon>
        <taxon>Hyphomicrobiales</taxon>
        <taxon>Ahrensiaceae</taxon>
        <taxon>Ahrensia</taxon>
    </lineage>
</organism>
<name>A0ABU9T6U2_9HYPH</name>